<keyword evidence="3" id="KW-1185">Reference proteome</keyword>
<feature type="region of interest" description="Disordered" evidence="1">
    <location>
        <begin position="143"/>
        <end position="163"/>
    </location>
</feature>
<dbReference type="AlphaFoldDB" id="A0A1J9PIH0"/>
<protein>
    <submittedName>
        <fullName evidence="2">Uncharacterized protein</fullName>
    </submittedName>
</protein>
<dbReference type="VEuPathDB" id="FungiDB:AJ78_03586"/>
<dbReference type="OrthoDB" id="4185962at2759"/>
<dbReference type="Proteomes" id="UP000182235">
    <property type="component" value="Unassembled WGS sequence"/>
</dbReference>
<feature type="compositionally biased region" description="Polar residues" evidence="1">
    <location>
        <begin position="519"/>
        <end position="531"/>
    </location>
</feature>
<feature type="compositionally biased region" description="Basic residues" evidence="1">
    <location>
        <begin position="29"/>
        <end position="40"/>
    </location>
</feature>
<feature type="region of interest" description="Disordered" evidence="1">
    <location>
        <begin position="343"/>
        <end position="363"/>
    </location>
</feature>
<feature type="compositionally biased region" description="Polar residues" evidence="1">
    <location>
        <begin position="466"/>
        <end position="479"/>
    </location>
</feature>
<name>A0A1J9PIH0_9EURO</name>
<feature type="region of interest" description="Disordered" evidence="1">
    <location>
        <begin position="516"/>
        <end position="557"/>
    </location>
</feature>
<dbReference type="EMBL" id="LGRN01000117">
    <property type="protein sequence ID" value="OJD16249.1"/>
    <property type="molecule type" value="Genomic_DNA"/>
</dbReference>
<organism evidence="2 3">
    <name type="scientific">Emergomyces pasteurianus Ep9510</name>
    <dbReference type="NCBI Taxonomy" id="1447872"/>
    <lineage>
        <taxon>Eukaryota</taxon>
        <taxon>Fungi</taxon>
        <taxon>Dikarya</taxon>
        <taxon>Ascomycota</taxon>
        <taxon>Pezizomycotina</taxon>
        <taxon>Eurotiomycetes</taxon>
        <taxon>Eurotiomycetidae</taxon>
        <taxon>Onygenales</taxon>
        <taxon>Ajellomycetaceae</taxon>
        <taxon>Emergomyces</taxon>
    </lineage>
</organism>
<sequence length="781" mass="84516">MGSIWRLLTSSPGCQLDGDASRTQSSSVRPRRVKKDLHRRRSLAGLFTSSHPKESEHDITTLTCEERIHYPLYNPRDPRHNSDSLAYGSNGKGLWARYGLSIKSRLQGVSKSGIRSPNFQQLNPRRSIRSGLVSLTGSSRLMKRLSRSESPSKPHLSSIWEPQTPNRIGSREIASNSLLGQIDNAQFSAFPEPLSIPQPCLLPSLPSMSSGLMSPLELEACASGGFMEQETSYVQNYDTRTHGFNRPLQPFHILQNAVSSISSGQPLNEGYSGYTNTSNSSELLGPHVPSVQNGIFCAKSSSDQVSQKGNPPMPITPKRPPLHRQAARVANARHNANLPTLLSKQMHSRSSDLDNQIEEDERKPVENLANGRKTQSLLNLGEQWLETRQQQFQVVTPGVSQPSTATDSEFGVDLYRTAAKHRYASAAESDAVLSSWLFSLSCVSHTRDNTDISGSTLCRSPPPSTRHPSQVGQTGSVSTPVLRWQDGSVKESPRLGMWDCTGLVINDKVARDSYEESCSKSNSKQPGTTVESARLKKPSPPGSISNIPSENGRASEMPKAPLNLHLNLPESPSQLSNSLREPFCEGDLKTGANKTALWPGSVNSRIENGNLNQLSLAVDGHDTESCGEVEFIRKCQSIPVSRTEKTRISSCRGNAKTRSDSSDAINRVIIPTCKTSYVSGVETTADHDLASRERMGDLDVCDDGSKSSSNHKDGTSSCCGSGSGGSGQSDPLTNSTARTSVVDFASAQSLTTKANVKEGATGSEIGIKVLPTKGNAILLKN</sequence>
<gene>
    <name evidence="2" type="ORF">AJ78_03586</name>
</gene>
<comment type="caution">
    <text evidence="2">The sequence shown here is derived from an EMBL/GenBank/DDBJ whole genome shotgun (WGS) entry which is preliminary data.</text>
</comment>
<proteinExistence type="predicted"/>
<accession>A0A1J9PIH0</accession>
<evidence type="ECO:0000313" key="2">
    <source>
        <dbReference type="EMBL" id="OJD16249.1"/>
    </source>
</evidence>
<reference evidence="2 3" key="1">
    <citation type="submission" date="2015-07" db="EMBL/GenBank/DDBJ databases">
        <title>Emmonsia species relationships and genome sequence.</title>
        <authorList>
            <consortium name="The Broad Institute Genomics Platform"/>
            <person name="Cuomo C.A."/>
            <person name="Munoz J.F."/>
            <person name="Imamovic A."/>
            <person name="Priest M.E."/>
            <person name="Young S."/>
            <person name="Clay O.K."/>
            <person name="McEwen J.G."/>
        </authorList>
    </citation>
    <scope>NUCLEOTIDE SEQUENCE [LARGE SCALE GENOMIC DNA]</scope>
    <source>
        <strain evidence="2 3">UAMH 9510</strain>
    </source>
</reference>
<feature type="region of interest" description="Disordered" evidence="1">
    <location>
        <begin position="16"/>
        <end position="40"/>
    </location>
</feature>
<feature type="region of interest" description="Disordered" evidence="1">
    <location>
        <begin position="452"/>
        <end position="479"/>
    </location>
</feature>
<evidence type="ECO:0000256" key="1">
    <source>
        <dbReference type="SAM" id="MobiDB-lite"/>
    </source>
</evidence>
<feature type="region of interest" description="Disordered" evidence="1">
    <location>
        <begin position="700"/>
        <end position="735"/>
    </location>
</feature>
<evidence type="ECO:0000313" key="3">
    <source>
        <dbReference type="Proteomes" id="UP000182235"/>
    </source>
</evidence>